<feature type="domain" description="RGS" evidence="2">
    <location>
        <begin position="102"/>
        <end position="321"/>
    </location>
</feature>
<evidence type="ECO:0000256" key="1">
    <source>
        <dbReference type="SAM" id="MobiDB-lite"/>
    </source>
</evidence>
<protein>
    <submittedName>
        <fullName evidence="3">A-kinase anchor protein 10, mitochondrial</fullName>
    </submittedName>
</protein>
<feature type="compositionally biased region" description="Basic and acidic residues" evidence="1">
    <location>
        <begin position="10"/>
        <end position="21"/>
    </location>
</feature>
<feature type="region of interest" description="Disordered" evidence="1">
    <location>
        <begin position="1"/>
        <end position="39"/>
    </location>
</feature>
<dbReference type="PROSITE" id="PS50132">
    <property type="entry name" value="RGS"/>
    <property type="match status" value="2"/>
</dbReference>
<dbReference type="InterPro" id="IPR044926">
    <property type="entry name" value="RGS_subdomain_2"/>
</dbReference>
<dbReference type="EMBL" id="JAHRIP010000078">
    <property type="protein sequence ID" value="MEQ2278742.1"/>
    <property type="molecule type" value="Genomic_DNA"/>
</dbReference>
<accession>A0ABV0XB10</accession>
<dbReference type="SMART" id="SM00315">
    <property type="entry name" value="RGS"/>
    <property type="match status" value="1"/>
</dbReference>
<dbReference type="Pfam" id="PF00615">
    <property type="entry name" value="RGS"/>
    <property type="match status" value="1"/>
</dbReference>
<dbReference type="InterPro" id="IPR016137">
    <property type="entry name" value="RGS"/>
</dbReference>
<dbReference type="SUPFAM" id="SSF48097">
    <property type="entry name" value="Regulator of G-protein signaling, RGS"/>
    <property type="match status" value="2"/>
</dbReference>
<evidence type="ECO:0000313" key="3">
    <source>
        <dbReference type="EMBL" id="MEQ2278742.1"/>
    </source>
</evidence>
<evidence type="ECO:0000313" key="4">
    <source>
        <dbReference type="Proteomes" id="UP001469553"/>
    </source>
</evidence>
<feature type="compositionally biased region" description="Polar residues" evidence="1">
    <location>
        <begin position="25"/>
        <end position="34"/>
    </location>
</feature>
<dbReference type="Proteomes" id="UP001469553">
    <property type="component" value="Unassembled WGS sequence"/>
</dbReference>
<sequence>MSFFKRKAKSKEPERVTDAKVNKVIPQSPSQGPRNHNAVVGAAGPSHVAISAISANMDSFARGRTAILKKQPSHMEAAHFGDLGHSSVNYQPQETRSRMSKTVDQVLRDNVALPHFMHCMDQRGADHLVRFWLEAESFRSASWSRVRAQNLNSVKHSSLAEPVSISPDGPELHQNTLNDLALHNSRGNPSPLSSRRDSSNAEADPKANPSRAETPGRRAPSRTGTPSKGPSNSTLRDLSDTLMKSIEKDAVTIFTKYISPDAARPIPITEQIRNDIVAKICGEDGMVDPNCFVIAQSVVFSILEQQHFTEFLRSHHFCKYQIEVLTSGSVFLADILFCESALFYFSEYMEKEEAMNILQFWLAADNFQNQLAAKKGQYDGQEAQNDAMILYDK</sequence>
<organism evidence="3 4">
    <name type="scientific">Ameca splendens</name>
    <dbReference type="NCBI Taxonomy" id="208324"/>
    <lineage>
        <taxon>Eukaryota</taxon>
        <taxon>Metazoa</taxon>
        <taxon>Chordata</taxon>
        <taxon>Craniata</taxon>
        <taxon>Vertebrata</taxon>
        <taxon>Euteleostomi</taxon>
        <taxon>Actinopterygii</taxon>
        <taxon>Neopterygii</taxon>
        <taxon>Teleostei</taxon>
        <taxon>Neoteleostei</taxon>
        <taxon>Acanthomorphata</taxon>
        <taxon>Ovalentaria</taxon>
        <taxon>Atherinomorphae</taxon>
        <taxon>Cyprinodontiformes</taxon>
        <taxon>Goodeidae</taxon>
        <taxon>Ameca</taxon>
    </lineage>
</organism>
<feature type="region of interest" description="Disordered" evidence="1">
    <location>
        <begin position="181"/>
        <end position="237"/>
    </location>
</feature>
<feature type="domain" description="RGS" evidence="2">
    <location>
        <begin position="331"/>
        <end position="393"/>
    </location>
</feature>
<proteinExistence type="predicted"/>
<feature type="compositionally biased region" description="Basic and acidic residues" evidence="1">
    <location>
        <begin position="194"/>
        <end position="205"/>
    </location>
</feature>
<dbReference type="PANTHER" id="PTHR13155:SF1">
    <property type="entry name" value="A-KINASE ANCHOR PROTEIN 10, MITOCHONDRIAL"/>
    <property type="match status" value="1"/>
</dbReference>
<feature type="compositionally biased region" description="Polar residues" evidence="1">
    <location>
        <begin position="222"/>
        <end position="236"/>
    </location>
</feature>
<gene>
    <name evidence="3" type="primary">AKAP10</name>
    <name evidence="3" type="ORF">AMECASPLE_002185</name>
</gene>
<evidence type="ECO:0000259" key="2">
    <source>
        <dbReference type="PROSITE" id="PS50132"/>
    </source>
</evidence>
<dbReference type="PANTHER" id="PTHR13155">
    <property type="entry name" value="A-KINASE ANCHOR PROTEINS"/>
    <property type="match status" value="1"/>
</dbReference>
<feature type="region of interest" description="Disordered" evidence="1">
    <location>
        <begin position="156"/>
        <end position="175"/>
    </location>
</feature>
<dbReference type="CDD" id="cd08735">
    <property type="entry name" value="RGS_AKAP2_1"/>
    <property type="match status" value="1"/>
</dbReference>
<keyword evidence="4" id="KW-1185">Reference proteome</keyword>
<reference evidence="3 4" key="1">
    <citation type="submission" date="2021-06" db="EMBL/GenBank/DDBJ databases">
        <authorList>
            <person name="Palmer J.M."/>
        </authorList>
    </citation>
    <scope>NUCLEOTIDE SEQUENCE [LARGE SCALE GENOMIC DNA]</scope>
    <source>
        <strain evidence="3 4">AS_MEX2019</strain>
        <tissue evidence="3">Muscle</tissue>
    </source>
</reference>
<dbReference type="InterPro" id="IPR036305">
    <property type="entry name" value="RGS_sf"/>
</dbReference>
<dbReference type="InterPro" id="IPR052246">
    <property type="entry name" value="Cell_Polariz_PKAAnc"/>
</dbReference>
<name>A0ABV0XB10_9TELE</name>
<dbReference type="Gene3D" id="1.10.167.10">
    <property type="entry name" value="Regulator of G-protein Signalling 4, domain 2"/>
    <property type="match status" value="3"/>
</dbReference>
<comment type="caution">
    <text evidence="3">The sequence shown here is derived from an EMBL/GenBank/DDBJ whole genome shotgun (WGS) entry which is preliminary data.</text>
</comment>